<dbReference type="EMBL" id="KV919050">
    <property type="protein sequence ID" value="OSX72608.1"/>
    <property type="molecule type" value="Genomic_DNA"/>
</dbReference>
<name>A0A1X6NVH2_PORUM</name>
<dbReference type="AlphaFoldDB" id="A0A1X6NVH2"/>
<gene>
    <name evidence="1" type="ORF">BU14_0419s0014</name>
</gene>
<dbReference type="Proteomes" id="UP000218209">
    <property type="component" value="Unassembled WGS sequence"/>
</dbReference>
<keyword evidence="2" id="KW-1185">Reference proteome</keyword>
<accession>A0A1X6NVH2</accession>
<organism evidence="1 2">
    <name type="scientific">Porphyra umbilicalis</name>
    <name type="common">Purple laver</name>
    <name type="synonym">Red alga</name>
    <dbReference type="NCBI Taxonomy" id="2786"/>
    <lineage>
        <taxon>Eukaryota</taxon>
        <taxon>Rhodophyta</taxon>
        <taxon>Bangiophyceae</taxon>
        <taxon>Bangiales</taxon>
        <taxon>Bangiaceae</taxon>
        <taxon>Porphyra</taxon>
    </lineage>
</organism>
<sequence length="174" mass="19535">MTKSEIVSSPNVNRLIRQILRPESCLLSIGQFFSSSAADARVELVSDHTEHGLSGKSCNRTKIVERKLFSEFVAAHRTPTGRTTDRNGRFHGAAYYLDGNWTEMRTYKEDDTRLSFSTVFNKALLASGMPVVHPDVPLRWMQELFGTTRRVDGIVGPSPEHTLLYPHKSDACPL</sequence>
<protein>
    <submittedName>
        <fullName evidence="1">Uncharacterized protein</fullName>
    </submittedName>
</protein>
<evidence type="ECO:0000313" key="1">
    <source>
        <dbReference type="EMBL" id="OSX72608.1"/>
    </source>
</evidence>
<proteinExistence type="predicted"/>
<evidence type="ECO:0000313" key="2">
    <source>
        <dbReference type="Proteomes" id="UP000218209"/>
    </source>
</evidence>
<reference evidence="1 2" key="1">
    <citation type="submission" date="2017-03" db="EMBL/GenBank/DDBJ databases">
        <title>WGS assembly of Porphyra umbilicalis.</title>
        <authorList>
            <person name="Brawley S.H."/>
            <person name="Blouin N.A."/>
            <person name="Ficko-Blean E."/>
            <person name="Wheeler G.L."/>
            <person name="Lohr M."/>
            <person name="Goodson H.V."/>
            <person name="Jenkins J.W."/>
            <person name="Blaby-Haas C.E."/>
            <person name="Helliwell K.E."/>
            <person name="Chan C."/>
            <person name="Marriage T."/>
            <person name="Bhattacharya D."/>
            <person name="Klein A.S."/>
            <person name="Badis Y."/>
            <person name="Brodie J."/>
            <person name="Cao Y."/>
            <person name="Collen J."/>
            <person name="Dittami S.M."/>
            <person name="Gachon C.M."/>
            <person name="Green B.R."/>
            <person name="Karpowicz S."/>
            <person name="Kim J.W."/>
            <person name="Kudahl U."/>
            <person name="Lin S."/>
            <person name="Michel G."/>
            <person name="Mittag M."/>
            <person name="Olson B.J."/>
            <person name="Pangilinan J."/>
            <person name="Peng Y."/>
            <person name="Qiu H."/>
            <person name="Shu S."/>
            <person name="Singer J.T."/>
            <person name="Smith A.G."/>
            <person name="Sprecher B.N."/>
            <person name="Wagner V."/>
            <person name="Wang W."/>
            <person name="Wang Z.-Y."/>
            <person name="Yan J."/>
            <person name="Yarish C."/>
            <person name="Zoeuner-Riek S."/>
            <person name="Zhuang Y."/>
            <person name="Zou Y."/>
            <person name="Lindquist E.A."/>
            <person name="Grimwood J."/>
            <person name="Barry K."/>
            <person name="Rokhsar D.S."/>
            <person name="Schmutz J."/>
            <person name="Stiller J.W."/>
            <person name="Grossman A.R."/>
            <person name="Prochnik S.E."/>
        </authorList>
    </citation>
    <scope>NUCLEOTIDE SEQUENCE [LARGE SCALE GENOMIC DNA]</scope>
    <source>
        <strain evidence="1">4086291</strain>
    </source>
</reference>